<sequence>MSVDPPVDPRGPRFSAWMTSLVLVLAMVTGVWQLLAAQTVIFAMCTFVSLRLNPYGQLYRAAVQPRLKPTTEREEPAPLRFAQGVGFTFTLVGTIGYASGLTTLGLVATAVALIAALLNAAFGLCLGCEMYLLLRRFRAA</sequence>
<evidence type="ECO:0000256" key="1">
    <source>
        <dbReference type="SAM" id="Phobius"/>
    </source>
</evidence>
<dbReference type="InterPro" id="IPR025508">
    <property type="entry name" value="DUF4395"/>
</dbReference>
<reference evidence="3 4" key="1">
    <citation type="submission" date="2016-10" db="EMBL/GenBank/DDBJ databases">
        <authorList>
            <person name="de Groot N.N."/>
        </authorList>
    </citation>
    <scope>NUCLEOTIDE SEQUENCE [LARGE SCALE GENOMIC DNA]</scope>
    <source>
        <strain evidence="3 4">DSM 44149</strain>
    </source>
</reference>
<dbReference type="eggNOG" id="ENOG5031D6V">
    <property type="taxonomic scope" value="Bacteria"/>
</dbReference>
<accession>A0A1G9ZCQ6</accession>
<gene>
    <name evidence="3" type="ORF">SAMN04489726_5409</name>
</gene>
<organism evidence="3 4">
    <name type="scientific">Allokutzneria albata</name>
    <name type="common">Kibdelosporangium albatum</name>
    <dbReference type="NCBI Taxonomy" id="211114"/>
    <lineage>
        <taxon>Bacteria</taxon>
        <taxon>Bacillati</taxon>
        <taxon>Actinomycetota</taxon>
        <taxon>Actinomycetes</taxon>
        <taxon>Pseudonocardiales</taxon>
        <taxon>Pseudonocardiaceae</taxon>
        <taxon>Allokutzneria</taxon>
    </lineage>
</organism>
<dbReference type="RefSeq" id="WP_030427154.1">
    <property type="nucleotide sequence ID" value="NZ_JOEF01000002.1"/>
</dbReference>
<dbReference type="AlphaFoldDB" id="A0A1G9ZCQ6"/>
<name>A0A1G9ZCQ6_ALLAB</name>
<dbReference type="Proteomes" id="UP000183376">
    <property type="component" value="Chromosome I"/>
</dbReference>
<keyword evidence="1" id="KW-1133">Transmembrane helix</keyword>
<evidence type="ECO:0000259" key="2">
    <source>
        <dbReference type="Pfam" id="PF14340"/>
    </source>
</evidence>
<dbReference type="Pfam" id="PF14340">
    <property type="entry name" value="DUF4395"/>
    <property type="match status" value="1"/>
</dbReference>
<evidence type="ECO:0000313" key="3">
    <source>
        <dbReference type="EMBL" id="SDN18877.1"/>
    </source>
</evidence>
<dbReference type="EMBL" id="LT629701">
    <property type="protein sequence ID" value="SDN18877.1"/>
    <property type="molecule type" value="Genomic_DNA"/>
</dbReference>
<keyword evidence="1" id="KW-0472">Membrane</keyword>
<keyword evidence="4" id="KW-1185">Reference proteome</keyword>
<feature type="transmembrane region" description="Helical" evidence="1">
    <location>
        <begin position="81"/>
        <end position="100"/>
    </location>
</feature>
<dbReference type="STRING" id="211114.SAMN04489726_5409"/>
<protein>
    <recommendedName>
        <fullName evidence="2">DUF4395 domain-containing protein</fullName>
    </recommendedName>
</protein>
<feature type="transmembrane region" description="Helical" evidence="1">
    <location>
        <begin position="20"/>
        <end position="50"/>
    </location>
</feature>
<feature type="domain" description="DUF4395" evidence="2">
    <location>
        <begin position="7"/>
        <end position="136"/>
    </location>
</feature>
<proteinExistence type="predicted"/>
<evidence type="ECO:0000313" key="4">
    <source>
        <dbReference type="Proteomes" id="UP000183376"/>
    </source>
</evidence>
<dbReference type="OrthoDB" id="345402at2"/>
<feature type="transmembrane region" description="Helical" evidence="1">
    <location>
        <begin position="106"/>
        <end position="134"/>
    </location>
</feature>
<keyword evidence="1" id="KW-0812">Transmembrane</keyword>